<dbReference type="Gene3D" id="2.120.10.10">
    <property type="match status" value="1"/>
</dbReference>
<dbReference type="SUPFAM" id="SSF50939">
    <property type="entry name" value="Sialidases"/>
    <property type="match status" value="1"/>
</dbReference>
<feature type="domain" description="Sialidase" evidence="3">
    <location>
        <begin position="197"/>
        <end position="364"/>
    </location>
</feature>
<dbReference type="AlphaFoldDB" id="A0A3D8YDC1"/>
<dbReference type="OrthoDB" id="41724at2"/>
<organism evidence="4 5">
    <name type="scientific">Dyadobacter luteus</name>
    <dbReference type="NCBI Taxonomy" id="2259619"/>
    <lineage>
        <taxon>Bacteria</taxon>
        <taxon>Pseudomonadati</taxon>
        <taxon>Bacteroidota</taxon>
        <taxon>Cytophagia</taxon>
        <taxon>Cytophagales</taxon>
        <taxon>Spirosomataceae</taxon>
        <taxon>Dyadobacter</taxon>
    </lineage>
</organism>
<keyword evidence="2" id="KW-0732">Signal</keyword>
<dbReference type="CDD" id="cd15482">
    <property type="entry name" value="Sialidase_non-viral"/>
    <property type="match status" value="1"/>
</dbReference>
<reference evidence="4 5" key="1">
    <citation type="submission" date="2018-07" db="EMBL/GenBank/DDBJ databases">
        <title>Dyadobacter roseus sp. nov., isolated from rose rhizosphere soil.</title>
        <authorList>
            <person name="Chen L."/>
        </authorList>
    </citation>
    <scope>NUCLEOTIDE SEQUENCE [LARGE SCALE GENOMIC DNA]</scope>
    <source>
        <strain evidence="4 5">RS19</strain>
    </source>
</reference>
<feature type="region of interest" description="Disordered" evidence="1">
    <location>
        <begin position="268"/>
        <end position="289"/>
    </location>
</feature>
<feature type="domain" description="Sialidase" evidence="3">
    <location>
        <begin position="46"/>
        <end position="144"/>
    </location>
</feature>
<protein>
    <submittedName>
        <fullName evidence="4">Exo-alpha-sialidase</fullName>
    </submittedName>
</protein>
<feature type="chain" id="PRO_5017749279" evidence="2">
    <location>
        <begin position="20"/>
        <end position="388"/>
    </location>
</feature>
<proteinExistence type="predicted"/>
<gene>
    <name evidence="4" type="ORF">DSL64_10655</name>
</gene>
<dbReference type="RefSeq" id="WP_115830754.1">
    <property type="nucleotide sequence ID" value="NZ_QNUL01000006.1"/>
</dbReference>
<evidence type="ECO:0000259" key="3">
    <source>
        <dbReference type="Pfam" id="PF13088"/>
    </source>
</evidence>
<comment type="caution">
    <text evidence="4">The sequence shown here is derived from an EMBL/GenBank/DDBJ whole genome shotgun (WGS) entry which is preliminary data.</text>
</comment>
<feature type="signal peptide" evidence="2">
    <location>
        <begin position="1"/>
        <end position="19"/>
    </location>
</feature>
<sequence>MKKYIFLLFISLFSIQSNAQIVQQTLVFPHQSQHVHASSLVNLPNGDMLITWFQGSGERTEDDVRIMGSRLKKGQKTWSAPFLMADTPHLPDCNPVLFLNKSGKLFLVWIAVQANLWEQSILKVRTSTDYSKDGAPIWSWQDNILLKPDSKFAEEMAAKFKKLPESTTGWAGYAPKYDEMIVEAAKDPSKRSIGWMTRIKPLIMPDGKIILPLYSDGYNLSMMAISKDDGTSWLPSLPVVGRGPIQPAVVARKNGNLVAYMRDSGDEPTRVHISESTDGGESWEPSKKTDIPNTASVELLVLKDGRWAFLGNDIDDGRYKINLLLSDDEGKTWKSKVVLEDDTTKKGGFSYPSLIQSNDGLVHLSYSHHPEKGKKSIKYVVVDPSKIR</sequence>
<evidence type="ECO:0000313" key="4">
    <source>
        <dbReference type="EMBL" id="REA62105.1"/>
    </source>
</evidence>
<dbReference type="Pfam" id="PF13088">
    <property type="entry name" value="BNR_2"/>
    <property type="match status" value="2"/>
</dbReference>
<dbReference type="InterPro" id="IPR036278">
    <property type="entry name" value="Sialidase_sf"/>
</dbReference>
<dbReference type="InterPro" id="IPR011040">
    <property type="entry name" value="Sialidase"/>
</dbReference>
<dbReference type="PANTHER" id="PTHR43752:SF2">
    <property type="entry name" value="BNR_ASP-BOX REPEAT FAMILY PROTEIN"/>
    <property type="match status" value="1"/>
</dbReference>
<keyword evidence="5" id="KW-1185">Reference proteome</keyword>
<accession>A0A3D8YDC1</accession>
<evidence type="ECO:0000256" key="2">
    <source>
        <dbReference type="SAM" id="SignalP"/>
    </source>
</evidence>
<dbReference type="EMBL" id="QNUL01000006">
    <property type="protein sequence ID" value="REA62105.1"/>
    <property type="molecule type" value="Genomic_DNA"/>
</dbReference>
<dbReference type="Proteomes" id="UP000256373">
    <property type="component" value="Unassembled WGS sequence"/>
</dbReference>
<evidence type="ECO:0000313" key="5">
    <source>
        <dbReference type="Proteomes" id="UP000256373"/>
    </source>
</evidence>
<dbReference type="PANTHER" id="PTHR43752">
    <property type="entry name" value="BNR/ASP-BOX REPEAT FAMILY PROTEIN"/>
    <property type="match status" value="1"/>
</dbReference>
<name>A0A3D8YDC1_9BACT</name>
<evidence type="ECO:0000256" key="1">
    <source>
        <dbReference type="SAM" id="MobiDB-lite"/>
    </source>
</evidence>